<dbReference type="PANTHER" id="PTHR44846">
    <property type="entry name" value="MANNOSYL-D-GLYCERATE TRANSPORT/METABOLISM SYSTEM REPRESSOR MNGR-RELATED"/>
    <property type="match status" value="1"/>
</dbReference>
<organism evidence="5 6">
    <name type="scientific">Sphingobium baderi</name>
    <dbReference type="NCBI Taxonomy" id="1332080"/>
    <lineage>
        <taxon>Bacteria</taxon>
        <taxon>Pseudomonadati</taxon>
        <taxon>Pseudomonadota</taxon>
        <taxon>Alphaproteobacteria</taxon>
        <taxon>Sphingomonadales</taxon>
        <taxon>Sphingomonadaceae</taxon>
        <taxon>Sphingobium</taxon>
    </lineage>
</organism>
<evidence type="ECO:0000313" key="6">
    <source>
        <dbReference type="Proteomes" id="UP000056968"/>
    </source>
</evidence>
<evidence type="ECO:0000256" key="2">
    <source>
        <dbReference type="ARBA" id="ARBA00023125"/>
    </source>
</evidence>
<protein>
    <recommendedName>
        <fullName evidence="4">HTH gntR-type domain-containing protein</fullName>
    </recommendedName>
</protein>
<proteinExistence type="predicted"/>
<accession>A0A0S3EYS2</accession>
<dbReference type="InterPro" id="IPR036388">
    <property type="entry name" value="WH-like_DNA-bd_sf"/>
</dbReference>
<evidence type="ECO:0000313" key="5">
    <source>
        <dbReference type="EMBL" id="ALR20596.1"/>
    </source>
</evidence>
<gene>
    <name evidence="5" type="ORF">ATN00_10035</name>
</gene>
<keyword evidence="3" id="KW-0804">Transcription</keyword>
<feature type="domain" description="HTH gntR-type" evidence="4">
    <location>
        <begin position="252"/>
        <end position="322"/>
    </location>
</feature>
<dbReference type="KEGG" id="sbd:ATN00_10035"/>
<dbReference type="InterPro" id="IPR000524">
    <property type="entry name" value="Tscrpt_reg_HTH_GntR"/>
</dbReference>
<evidence type="ECO:0000256" key="1">
    <source>
        <dbReference type="ARBA" id="ARBA00023015"/>
    </source>
</evidence>
<reference evidence="5 6" key="1">
    <citation type="submission" date="2015-11" db="EMBL/GenBank/DDBJ databases">
        <title>A Two-component Flavoprotein Monooxygenase System MeaXY Responsible for para-Hydroxylation of 2-Methyl-6-ethylaniline and 2,6-Diethylaniline in Sphingobium baderi DE-13.</title>
        <authorList>
            <person name="Cheng M."/>
            <person name="Meng Q."/>
            <person name="Yang Y."/>
            <person name="Chu C."/>
            <person name="Yan X."/>
            <person name="He J."/>
            <person name="Li S."/>
        </authorList>
    </citation>
    <scope>NUCLEOTIDE SEQUENCE [LARGE SCALE GENOMIC DNA]</scope>
    <source>
        <strain evidence="5 6">DE-13</strain>
    </source>
</reference>
<dbReference type="GO" id="GO:0045892">
    <property type="term" value="P:negative regulation of DNA-templated transcription"/>
    <property type="evidence" value="ECO:0007669"/>
    <property type="project" value="TreeGrafter"/>
</dbReference>
<dbReference type="GO" id="GO:0003700">
    <property type="term" value="F:DNA-binding transcription factor activity"/>
    <property type="evidence" value="ECO:0007669"/>
    <property type="project" value="InterPro"/>
</dbReference>
<dbReference type="InterPro" id="IPR036390">
    <property type="entry name" value="WH_DNA-bd_sf"/>
</dbReference>
<dbReference type="PROSITE" id="PS50949">
    <property type="entry name" value="HTH_GNTR"/>
    <property type="match status" value="2"/>
</dbReference>
<evidence type="ECO:0000259" key="4">
    <source>
        <dbReference type="PROSITE" id="PS50949"/>
    </source>
</evidence>
<keyword evidence="6" id="KW-1185">Reference proteome</keyword>
<dbReference type="OrthoDB" id="7470518at2"/>
<dbReference type="InterPro" id="IPR050679">
    <property type="entry name" value="Bact_HTH_transcr_reg"/>
</dbReference>
<sequence>MASTSNGIALADEIEEAIAATFPEPGSLFATEDQLRPRHGTGRSTVRQAARILEQRGVAYMKRGVGGGLIVMEPDPGPVGRMLAIAIGSRLGNFFDMLRLVKATDATVLPSGINGLDLAECDSIRAMADEMEAMAVDEFSQGRAHWHLLRRALGALGNSATLLAYHTWMECNADLIPFSMNVSETRRRGEYWALTLQAMEALVAGDISSLFEFRNRQIRFAVDWHAWRGMESHRPLTPSLNSPNLVDVTAGRHGADRLSRELLHEVRLRRWEPDAHLGGFSELMERYGVSSAMLRQATKMLEECSTVYTRPGRGGGVFIGDCNPAAPIRRATNYLKQARMPPEDIRAFLTQILLECLSQIPDRATSQRIGQVRDGLAVAARQKPGIIAPELVMAIGQASGNAALSIWVEVLVQALPKRGRDNVPDVDLNPCFDALAESITTYDTGRARRALIQLTRYADPVSAV</sequence>
<dbReference type="PANTHER" id="PTHR44846:SF17">
    <property type="entry name" value="GNTR-FAMILY TRANSCRIPTIONAL REGULATOR"/>
    <property type="match status" value="1"/>
</dbReference>
<dbReference type="SMART" id="SM00345">
    <property type="entry name" value="HTH_GNTR"/>
    <property type="match status" value="2"/>
</dbReference>
<evidence type="ECO:0000256" key="3">
    <source>
        <dbReference type="ARBA" id="ARBA00023163"/>
    </source>
</evidence>
<dbReference type="GO" id="GO:0003677">
    <property type="term" value="F:DNA binding"/>
    <property type="evidence" value="ECO:0007669"/>
    <property type="project" value="UniProtKB-KW"/>
</dbReference>
<keyword evidence="1" id="KW-0805">Transcription regulation</keyword>
<keyword evidence="2" id="KW-0238">DNA-binding</keyword>
<dbReference type="RefSeq" id="WP_062064355.1">
    <property type="nucleotide sequence ID" value="NZ_CP013264.1"/>
</dbReference>
<dbReference type="AlphaFoldDB" id="A0A0S3EYS2"/>
<name>A0A0S3EYS2_9SPHN</name>
<dbReference type="EMBL" id="CP013264">
    <property type="protein sequence ID" value="ALR20596.1"/>
    <property type="molecule type" value="Genomic_DNA"/>
</dbReference>
<dbReference type="STRING" id="1332080.ATN00_10035"/>
<dbReference type="Proteomes" id="UP000056968">
    <property type="component" value="Chromosome"/>
</dbReference>
<feature type="domain" description="HTH gntR-type" evidence="4">
    <location>
        <begin position="4"/>
        <end position="74"/>
    </location>
</feature>
<dbReference type="SUPFAM" id="SSF46785">
    <property type="entry name" value="Winged helix' DNA-binding domain"/>
    <property type="match status" value="2"/>
</dbReference>
<dbReference type="Gene3D" id="1.10.10.10">
    <property type="entry name" value="Winged helix-like DNA-binding domain superfamily/Winged helix DNA-binding domain"/>
    <property type="match status" value="2"/>
</dbReference>